<sequence length="247" mass="28830">MAYYQLASVYDRFMKEAPYSRWVDFTKAIIGNRPYLRIADLGCGTGEIAIRLAKEGYHVTGVDSSRDMLTVADQKAYDEKVDIQWVCQDIRELNGLENIDVCVSYCDVINYITEEKDLAVVFDRVYASLAREGLFMFDIHSLDHVSNHYINHTFADVMEDVSYIWFCREGAEPGEMFHDLTIFVKDGALYQRFDEIHHQRTYPVHFYERLLEKAGFQNISVYYDFSLTKEPAQTPERIFFVAEKIPE</sequence>
<gene>
    <name evidence="3" type="primary">yqeM</name>
    <name evidence="3" type="ORF">GCM10010978_01200</name>
</gene>
<keyword evidence="1" id="KW-0808">Transferase</keyword>
<dbReference type="RefSeq" id="WP_188390422.1">
    <property type="nucleotide sequence ID" value="NZ_BMEV01000002.1"/>
</dbReference>
<evidence type="ECO:0000259" key="2">
    <source>
        <dbReference type="Pfam" id="PF13649"/>
    </source>
</evidence>
<dbReference type="CDD" id="cd02440">
    <property type="entry name" value="AdoMet_MTases"/>
    <property type="match status" value="1"/>
</dbReference>
<organism evidence="3 4">
    <name type="scientific">Compostibacillus humi</name>
    <dbReference type="NCBI Taxonomy" id="1245525"/>
    <lineage>
        <taxon>Bacteria</taxon>
        <taxon>Bacillati</taxon>
        <taxon>Bacillota</taxon>
        <taxon>Bacilli</taxon>
        <taxon>Bacillales</taxon>
        <taxon>Bacillaceae</taxon>
        <taxon>Compostibacillus</taxon>
    </lineage>
</organism>
<evidence type="ECO:0000256" key="1">
    <source>
        <dbReference type="ARBA" id="ARBA00022679"/>
    </source>
</evidence>
<dbReference type="InterPro" id="IPR029063">
    <property type="entry name" value="SAM-dependent_MTases_sf"/>
</dbReference>
<comment type="caution">
    <text evidence="3">The sequence shown here is derived from an EMBL/GenBank/DDBJ whole genome shotgun (WGS) entry which is preliminary data.</text>
</comment>
<reference evidence="3" key="1">
    <citation type="journal article" date="2014" name="Int. J. Syst. Evol. Microbiol.">
        <title>Complete genome sequence of Corynebacterium casei LMG S-19264T (=DSM 44701T), isolated from a smear-ripened cheese.</title>
        <authorList>
            <consortium name="US DOE Joint Genome Institute (JGI-PGF)"/>
            <person name="Walter F."/>
            <person name="Albersmeier A."/>
            <person name="Kalinowski J."/>
            <person name="Ruckert C."/>
        </authorList>
    </citation>
    <scope>NUCLEOTIDE SEQUENCE</scope>
    <source>
        <strain evidence="3">CGMCC 1.12360</strain>
    </source>
</reference>
<dbReference type="Pfam" id="PF13649">
    <property type="entry name" value="Methyltransf_25"/>
    <property type="match status" value="1"/>
</dbReference>
<evidence type="ECO:0000313" key="3">
    <source>
        <dbReference type="EMBL" id="GGH68330.1"/>
    </source>
</evidence>
<dbReference type="SUPFAM" id="SSF53335">
    <property type="entry name" value="S-adenosyl-L-methionine-dependent methyltransferases"/>
    <property type="match status" value="1"/>
</dbReference>
<dbReference type="PANTHER" id="PTHR43861">
    <property type="entry name" value="TRANS-ACONITATE 2-METHYLTRANSFERASE-RELATED"/>
    <property type="match status" value="1"/>
</dbReference>
<keyword evidence="3" id="KW-0489">Methyltransferase</keyword>
<reference evidence="3" key="2">
    <citation type="submission" date="2020-09" db="EMBL/GenBank/DDBJ databases">
        <authorList>
            <person name="Sun Q."/>
            <person name="Zhou Y."/>
        </authorList>
    </citation>
    <scope>NUCLEOTIDE SEQUENCE</scope>
    <source>
        <strain evidence="3">CGMCC 1.12360</strain>
    </source>
</reference>
<accession>A0A8J2ZP12</accession>
<dbReference type="InterPro" id="IPR041698">
    <property type="entry name" value="Methyltransf_25"/>
</dbReference>
<feature type="domain" description="Methyltransferase" evidence="2">
    <location>
        <begin position="38"/>
        <end position="133"/>
    </location>
</feature>
<name>A0A8J2ZP12_9BACI</name>
<dbReference type="AlphaFoldDB" id="A0A8J2ZP12"/>
<proteinExistence type="predicted"/>
<evidence type="ECO:0000313" key="4">
    <source>
        <dbReference type="Proteomes" id="UP000602050"/>
    </source>
</evidence>
<dbReference type="GO" id="GO:0008168">
    <property type="term" value="F:methyltransferase activity"/>
    <property type="evidence" value="ECO:0007669"/>
    <property type="project" value="UniProtKB-KW"/>
</dbReference>
<keyword evidence="4" id="KW-1185">Reference proteome</keyword>
<dbReference type="Proteomes" id="UP000602050">
    <property type="component" value="Unassembled WGS sequence"/>
</dbReference>
<dbReference type="Gene3D" id="2.20.25.110">
    <property type="entry name" value="S-adenosyl-L-methionine-dependent methyltransferases"/>
    <property type="match status" value="1"/>
</dbReference>
<dbReference type="Gene3D" id="3.40.50.150">
    <property type="entry name" value="Vaccinia Virus protein VP39"/>
    <property type="match status" value="1"/>
</dbReference>
<dbReference type="EMBL" id="BMEV01000002">
    <property type="protein sequence ID" value="GGH68330.1"/>
    <property type="molecule type" value="Genomic_DNA"/>
</dbReference>
<protein>
    <submittedName>
        <fullName evidence="3">Putative methyltransferase YqeM</fullName>
    </submittedName>
</protein>
<dbReference type="GO" id="GO:0032259">
    <property type="term" value="P:methylation"/>
    <property type="evidence" value="ECO:0007669"/>
    <property type="project" value="UniProtKB-KW"/>
</dbReference>